<keyword evidence="2" id="KW-0238">DNA-binding</keyword>
<keyword evidence="3" id="KW-1185">Reference proteome</keyword>
<dbReference type="Proteomes" id="UP000585721">
    <property type="component" value="Unassembled WGS sequence"/>
</dbReference>
<proteinExistence type="predicted"/>
<reference evidence="2 3" key="1">
    <citation type="submission" date="2020-08" db="EMBL/GenBank/DDBJ databases">
        <title>Genomic Encyclopedia of Type Strains, Phase IV (KMG-IV): sequencing the most valuable type-strain genomes for metagenomic binning, comparative biology and taxonomic classification.</title>
        <authorList>
            <person name="Goeker M."/>
        </authorList>
    </citation>
    <scope>NUCLEOTIDE SEQUENCE [LARGE SCALE GENOMIC DNA]</scope>
    <source>
        <strain evidence="2 3">DSM 22975</strain>
    </source>
</reference>
<accession>A0A841GAI1</accession>
<name>A0A841GAI1_9GAMM</name>
<dbReference type="GO" id="GO:0097367">
    <property type="term" value="F:carbohydrate derivative binding"/>
    <property type="evidence" value="ECO:0007669"/>
    <property type="project" value="InterPro"/>
</dbReference>
<comment type="caution">
    <text evidence="2">The sequence shown here is derived from an EMBL/GenBank/DDBJ whole genome shotgun (WGS) entry which is preliminary data.</text>
</comment>
<dbReference type="Gene3D" id="1.10.10.10">
    <property type="entry name" value="Winged helix-like DNA-binding domain superfamily/Winged helix DNA-binding domain"/>
    <property type="match status" value="1"/>
</dbReference>
<gene>
    <name evidence="2" type="ORF">HNR75_000821</name>
</gene>
<dbReference type="PROSITE" id="PS51071">
    <property type="entry name" value="HTH_RPIR"/>
    <property type="match status" value="1"/>
</dbReference>
<dbReference type="Pfam" id="PF01380">
    <property type="entry name" value="SIS"/>
    <property type="match status" value="1"/>
</dbReference>
<dbReference type="InterPro" id="IPR001347">
    <property type="entry name" value="SIS_dom"/>
</dbReference>
<sequence length="282" mass="31660">MPRSELAQRIYLQLEQMGPKERQLAEFLLTHEAELAIYSSADMARLARVSKPVVSRFFKRLGYDSFAEVRQDLRKVQTSGSPLLADQQPADIGTLLANHQAQEARNWQQTLTDLQRLPLDAIAETMCSVRQIKVIGFRNSYPVALHWRQQLLQLRAGVDIVPQPGQTLAEELSQLTEQDLVIMVAMRRRPVNVKRIMQWLGKSPAKCLLITDPSGLEHAIHADWTLTCHQISPGGFASYASAMAVVSLMSNLCQQKLSDDSRVQAIDELFDLMDELEPSLGG</sequence>
<evidence type="ECO:0000259" key="1">
    <source>
        <dbReference type="PROSITE" id="PS51071"/>
    </source>
</evidence>
<dbReference type="InterPro" id="IPR009057">
    <property type="entry name" value="Homeodomain-like_sf"/>
</dbReference>
<dbReference type="EMBL" id="JACHGR010000002">
    <property type="protein sequence ID" value="MBB6054949.1"/>
    <property type="molecule type" value="Genomic_DNA"/>
</dbReference>
<feature type="domain" description="HTH rpiR-type" evidence="1">
    <location>
        <begin position="4"/>
        <end position="80"/>
    </location>
</feature>
<evidence type="ECO:0000313" key="2">
    <source>
        <dbReference type="EMBL" id="MBB6054949.1"/>
    </source>
</evidence>
<dbReference type="SUPFAM" id="SSF46689">
    <property type="entry name" value="Homeodomain-like"/>
    <property type="match status" value="1"/>
</dbReference>
<dbReference type="PANTHER" id="PTHR30514:SF18">
    <property type="entry name" value="RPIR-FAMILY TRANSCRIPTIONAL REGULATOR"/>
    <property type="match status" value="1"/>
</dbReference>
<dbReference type="InterPro" id="IPR036388">
    <property type="entry name" value="WH-like_DNA-bd_sf"/>
</dbReference>
<dbReference type="Pfam" id="PF01418">
    <property type="entry name" value="HTH_6"/>
    <property type="match status" value="1"/>
</dbReference>
<dbReference type="GO" id="GO:1901135">
    <property type="term" value="P:carbohydrate derivative metabolic process"/>
    <property type="evidence" value="ECO:0007669"/>
    <property type="project" value="InterPro"/>
</dbReference>
<dbReference type="AlphaFoldDB" id="A0A841GAI1"/>
<organism evidence="2 3">
    <name type="scientific">Tolumonas osonensis</name>
    <dbReference type="NCBI Taxonomy" id="675874"/>
    <lineage>
        <taxon>Bacteria</taxon>
        <taxon>Pseudomonadati</taxon>
        <taxon>Pseudomonadota</taxon>
        <taxon>Gammaproteobacteria</taxon>
        <taxon>Aeromonadales</taxon>
        <taxon>Aeromonadaceae</taxon>
        <taxon>Tolumonas</taxon>
    </lineage>
</organism>
<dbReference type="InterPro" id="IPR046348">
    <property type="entry name" value="SIS_dom_sf"/>
</dbReference>
<dbReference type="GO" id="GO:0003700">
    <property type="term" value="F:DNA-binding transcription factor activity"/>
    <property type="evidence" value="ECO:0007669"/>
    <property type="project" value="InterPro"/>
</dbReference>
<dbReference type="InterPro" id="IPR047640">
    <property type="entry name" value="RpiR-like"/>
</dbReference>
<dbReference type="Gene3D" id="3.40.50.10490">
    <property type="entry name" value="Glucose-6-phosphate isomerase like protein, domain 1"/>
    <property type="match status" value="1"/>
</dbReference>
<evidence type="ECO:0000313" key="3">
    <source>
        <dbReference type="Proteomes" id="UP000585721"/>
    </source>
</evidence>
<dbReference type="RefSeq" id="WP_188025739.1">
    <property type="nucleotide sequence ID" value="NZ_JACHGR010000002.1"/>
</dbReference>
<dbReference type="GO" id="GO:0003677">
    <property type="term" value="F:DNA binding"/>
    <property type="evidence" value="ECO:0007669"/>
    <property type="project" value="UniProtKB-KW"/>
</dbReference>
<dbReference type="SUPFAM" id="SSF53697">
    <property type="entry name" value="SIS domain"/>
    <property type="match status" value="1"/>
</dbReference>
<dbReference type="InterPro" id="IPR000281">
    <property type="entry name" value="HTH_RpiR"/>
</dbReference>
<dbReference type="PANTHER" id="PTHR30514">
    <property type="entry name" value="GLUCOKINASE"/>
    <property type="match status" value="1"/>
</dbReference>
<protein>
    <submittedName>
        <fullName evidence="2">DNA-binding MurR/RpiR family transcriptional regulator</fullName>
    </submittedName>
</protein>